<reference evidence="1" key="1">
    <citation type="submission" date="2020-02" db="EMBL/GenBank/DDBJ databases">
        <title>Compelete sequence of pW09308-KPC.</title>
        <authorList>
            <person name="Zhou D."/>
        </authorList>
    </citation>
    <scope>NUCLEOTIDE SEQUENCE</scope>
    <source>
        <strain evidence="1">W09308</strain>
        <plasmid evidence="1">pW09308-KPC</plasmid>
    </source>
</reference>
<geneLocation type="plasmid" evidence="1">
    <name>pW09308-KPC</name>
</geneLocation>
<dbReference type="AlphaFoldDB" id="A0A6M4NWE7"/>
<evidence type="ECO:0000313" key="1">
    <source>
        <dbReference type="EMBL" id="QJS02350.1"/>
    </source>
</evidence>
<accession>A0A6M4NWE7</accession>
<organism evidence="1">
    <name type="scientific">Klebsiella pneumoniae</name>
    <dbReference type="NCBI Taxonomy" id="573"/>
    <lineage>
        <taxon>Bacteria</taxon>
        <taxon>Pseudomonadati</taxon>
        <taxon>Pseudomonadota</taxon>
        <taxon>Gammaproteobacteria</taxon>
        <taxon>Enterobacterales</taxon>
        <taxon>Enterobacteriaceae</taxon>
        <taxon>Klebsiella/Raoultella group</taxon>
        <taxon>Klebsiella</taxon>
        <taxon>Klebsiella pneumoniae complex</taxon>
    </lineage>
</organism>
<sequence>MCAAGFLLLAASREAVGELAAVVGQKLDDLDGTGLLDFVEEVATAAIGLVGIELDEDPARSTVDGKALLQS</sequence>
<keyword evidence="1" id="KW-0614">Plasmid</keyword>
<name>A0A6M4NWE7_KLEPN</name>
<proteinExistence type="predicted"/>
<protein>
    <submittedName>
        <fullName evidence="1">Uncharacterized protein</fullName>
    </submittedName>
</protein>
<dbReference type="EMBL" id="MT108210">
    <property type="protein sequence ID" value="QJS02350.1"/>
    <property type="molecule type" value="Genomic_DNA"/>
</dbReference>